<dbReference type="InterPro" id="IPR013786">
    <property type="entry name" value="AcylCoA_DH/ox_N"/>
</dbReference>
<dbReference type="InterPro" id="IPR009075">
    <property type="entry name" value="AcylCo_DH/oxidase_C"/>
</dbReference>
<dbReference type="SUPFAM" id="SSF56645">
    <property type="entry name" value="Acyl-CoA dehydrogenase NM domain-like"/>
    <property type="match status" value="1"/>
</dbReference>
<dbReference type="Gene3D" id="1.20.140.10">
    <property type="entry name" value="Butyryl-CoA Dehydrogenase, subunit A, domain 3"/>
    <property type="match status" value="1"/>
</dbReference>
<keyword evidence="5" id="KW-0560">Oxidoreductase</keyword>
<sequence length="397" mass="43190">MFHGRCLIAPDTELDRVAAEARSRYGSFLSAAIEPFARDRDAKGMSIPRDAMRSAGELGLLRMAVPEGAGGGGADPVAWGATLEEIGYLTSDNSFPLLVSLRVAVTSAIAEIGRGDLQERYVRPMMAGERAGAFAYTDGTDAFSFATTAEPSGDGFVLRGEKLLVTGGATADTFMTYVRDTRTSDLLVFLVDREDAGVELRHVEVSGFRSAGLCSLHLEDVRVPAHRLMVAADGLGHAQRFLNGRRALLICGVVGRMRAIVESCTRALCKTIRYGQPLTDFQNVQATLGRMYIDLEVTRAIMYRALHRARKGEADPLFDPVTSAAKYVTIERALAIAATAMRLLGGQAFRREFPYERDLRDFTGLVPGAGAQDLLEINLGERVARRCSHRENPLEEA</sequence>
<name>A0ABZ2LT42_9BACT</name>
<dbReference type="InterPro" id="IPR037069">
    <property type="entry name" value="AcylCoA_DH/ox_N_sf"/>
</dbReference>
<dbReference type="InterPro" id="IPR009100">
    <property type="entry name" value="AcylCoA_DH/oxidase_NM_dom_sf"/>
</dbReference>
<evidence type="ECO:0000256" key="2">
    <source>
        <dbReference type="ARBA" id="ARBA00009347"/>
    </source>
</evidence>
<dbReference type="Gene3D" id="2.40.110.10">
    <property type="entry name" value="Butyryl-CoA Dehydrogenase, subunit A, domain 2"/>
    <property type="match status" value="1"/>
</dbReference>
<dbReference type="PANTHER" id="PTHR43884">
    <property type="entry name" value="ACYL-COA DEHYDROGENASE"/>
    <property type="match status" value="1"/>
</dbReference>
<keyword evidence="10" id="KW-1185">Reference proteome</keyword>
<dbReference type="EMBL" id="CP089984">
    <property type="protein sequence ID" value="WXB12147.1"/>
    <property type="molecule type" value="Genomic_DNA"/>
</dbReference>
<evidence type="ECO:0000259" key="6">
    <source>
        <dbReference type="Pfam" id="PF00441"/>
    </source>
</evidence>
<feature type="domain" description="Acyl-CoA oxidase/dehydrogenase middle" evidence="7">
    <location>
        <begin position="138"/>
        <end position="221"/>
    </location>
</feature>
<evidence type="ECO:0000259" key="8">
    <source>
        <dbReference type="Pfam" id="PF02771"/>
    </source>
</evidence>
<evidence type="ECO:0000256" key="4">
    <source>
        <dbReference type="ARBA" id="ARBA00022827"/>
    </source>
</evidence>
<comment type="similarity">
    <text evidence="2 5">Belongs to the acyl-CoA dehydrogenase family.</text>
</comment>
<dbReference type="Pfam" id="PF00441">
    <property type="entry name" value="Acyl-CoA_dh_1"/>
    <property type="match status" value="1"/>
</dbReference>
<protein>
    <submittedName>
        <fullName evidence="9">Acyl-CoA dehydrogenase family protein</fullName>
    </submittedName>
</protein>
<evidence type="ECO:0000256" key="1">
    <source>
        <dbReference type="ARBA" id="ARBA00001974"/>
    </source>
</evidence>
<dbReference type="Proteomes" id="UP001370348">
    <property type="component" value="Chromosome"/>
</dbReference>
<keyword evidence="4 5" id="KW-0274">FAD</keyword>
<dbReference type="InterPro" id="IPR006091">
    <property type="entry name" value="Acyl-CoA_Oxase/DH_mid-dom"/>
</dbReference>
<proteinExistence type="inferred from homology"/>
<evidence type="ECO:0000256" key="3">
    <source>
        <dbReference type="ARBA" id="ARBA00022630"/>
    </source>
</evidence>
<dbReference type="PANTHER" id="PTHR43884:SF12">
    <property type="entry name" value="ISOVALERYL-COA DEHYDROGENASE, MITOCHONDRIAL-RELATED"/>
    <property type="match status" value="1"/>
</dbReference>
<evidence type="ECO:0000256" key="5">
    <source>
        <dbReference type="RuleBase" id="RU362125"/>
    </source>
</evidence>
<comment type="cofactor">
    <cofactor evidence="1 5">
        <name>FAD</name>
        <dbReference type="ChEBI" id="CHEBI:57692"/>
    </cofactor>
</comment>
<reference evidence="9 10" key="1">
    <citation type="submission" date="2021-12" db="EMBL/GenBank/DDBJ databases">
        <title>Discovery of the Pendulisporaceae a myxobacterial family with distinct sporulation behavior and unique specialized metabolism.</title>
        <authorList>
            <person name="Garcia R."/>
            <person name="Popoff A."/>
            <person name="Bader C.D."/>
            <person name="Loehr J."/>
            <person name="Walesch S."/>
            <person name="Walt C."/>
            <person name="Boldt J."/>
            <person name="Bunk B."/>
            <person name="Haeckl F.J.F.P.J."/>
            <person name="Gunesch A.P."/>
            <person name="Birkelbach J."/>
            <person name="Nuebel U."/>
            <person name="Pietschmann T."/>
            <person name="Bach T."/>
            <person name="Mueller R."/>
        </authorList>
    </citation>
    <scope>NUCLEOTIDE SEQUENCE [LARGE SCALE GENOMIC DNA]</scope>
    <source>
        <strain evidence="9 10">MSr11954</strain>
    </source>
</reference>
<organism evidence="9 10">
    <name type="scientific">Pendulispora albinea</name>
    <dbReference type="NCBI Taxonomy" id="2741071"/>
    <lineage>
        <taxon>Bacteria</taxon>
        <taxon>Pseudomonadati</taxon>
        <taxon>Myxococcota</taxon>
        <taxon>Myxococcia</taxon>
        <taxon>Myxococcales</taxon>
        <taxon>Sorangiineae</taxon>
        <taxon>Pendulisporaceae</taxon>
        <taxon>Pendulispora</taxon>
    </lineage>
</organism>
<gene>
    <name evidence="9" type="ORF">LZC94_30375</name>
</gene>
<dbReference type="InterPro" id="IPR046373">
    <property type="entry name" value="Acyl-CoA_Oxase/DH_mid-dom_sf"/>
</dbReference>
<dbReference type="RefSeq" id="WP_394821765.1">
    <property type="nucleotide sequence ID" value="NZ_CP089984.1"/>
</dbReference>
<dbReference type="Pfam" id="PF02771">
    <property type="entry name" value="Acyl-CoA_dh_N"/>
    <property type="match status" value="1"/>
</dbReference>
<feature type="domain" description="Acyl-CoA dehydrogenase/oxidase N-terminal" evidence="8">
    <location>
        <begin position="22"/>
        <end position="129"/>
    </location>
</feature>
<dbReference type="InterPro" id="IPR036250">
    <property type="entry name" value="AcylCo_DH-like_C"/>
</dbReference>
<feature type="domain" description="Acyl-CoA dehydrogenase/oxidase C-terminal" evidence="6">
    <location>
        <begin position="233"/>
        <end position="383"/>
    </location>
</feature>
<dbReference type="Pfam" id="PF02770">
    <property type="entry name" value="Acyl-CoA_dh_M"/>
    <property type="match status" value="1"/>
</dbReference>
<evidence type="ECO:0000313" key="10">
    <source>
        <dbReference type="Proteomes" id="UP001370348"/>
    </source>
</evidence>
<evidence type="ECO:0000259" key="7">
    <source>
        <dbReference type="Pfam" id="PF02770"/>
    </source>
</evidence>
<dbReference type="Gene3D" id="1.10.540.10">
    <property type="entry name" value="Acyl-CoA dehydrogenase/oxidase, N-terminal domain"/>
    <property type="match status" value="1"/>
</dbReference>
<accession>A0ABZ2LT42</accession>
<keyword evidence="3 5" id="KW-0285">Flavoprotein</keyword>
<evidence type="ECO:0000313" key="9">
    <source>
        <dbReference type="EMBL" id="WXB12147.1"/>
    </source>
</evidence>
<dbReference type="SUPFAM" id="SSF47203">
    <property type="entry name" value="Acyl-CoA dehydrogenase C-terminal domain-like"/>
    <property type="match status" value="1"/>
</dbReference>